<proteinExistence type="predicted"/>
<dbReference type="GO" id="GO:0005975">
    <property type="term" value="P:carbohydrate metabolic process"/>
    <property type="evidence" value="ECO:0007669"/>
    <property type="project" value="InterPro"/>
</dbReference>
<sequence>MNVRNTIERLLEVARNGLPQMLSDGGFAQTLRGIQSRSGLVLQLEGTNLRYSAIVALGAAYLDEARQRDILGGSTAVEFVEKLLAWAEASSDLGALALTAWAAAEIAERDAESIFRRLEAAYMEDVSLSTVECAWTLTAALAARFIGDTRALQSMAAERLRTAQRPSGLFPHIVSPQGGAQLRGHVGSFADQVYPIQALSRLAAASGDRSALEAAEACASVICRHQGISGQWWWHYDIRTGDVVEGYPVYSVHQHAMAPMVLFELLEAGGMDYRSQIVRGLRWFEGRPEVNLDLISEEHGVIWRKVGRREPGKAVRSISAITTALSPGAHIPGLDRIFPPREVDYECRPYELGWILYAWLSGGVVKDLSSFNRA</sequence>
<dbReference type="InterPro" id="IPR008928">
    <property type="entry name" value="6-hairpin_glycosidase_sf"/>
</dbReference>
<keyword evidence="2" id="KW-1185">Reference proteome</keyword>
<evidence type="ECO:0000313" key="1">
    <source>
        <dbReference type="EMBL" id="QFU18214.1"/>
    </source>
</evidence>
<dbReference type="SUPFAM" id="SSF48208">
    <property type="entry name" value="Six-hairpin glycosidases"/>
    <property type="match status" value="1"/>
</dbReference>
<dbReference type="InterPro" id="IPR008930">
    <property type="entry name" value="Terpenoid_cyclase/PrenylTrfase"/>
</dbReference>
<dbReference type="Proteomes" id="UP000325614">
    <property type="component" value="Chromosome"/>
</dbReference>
<reference evidence="1 2" key="1">
    <citation type="submission" date="2019-10" db="EMBL/GenBank/DDBJ databases">
        <title>Isolation, Identification of Microvirga thermotolerans HR1, a novel thermophilic bacterium and Comparative Genomics of the genus Microvirga.</title>
        <authorList>
            <person name="Li J."/>
            <person name="Zhang W."/>
            <person name="Lin M."/>
            <person name="Wang J."/>
        </authorList>
    </citation>
    <scope>NUCLEOTIDE SEQUENCE [LARGE SCALE GENOMIC DNA]</scope>
    <source>
        <strain evidence="1 2">HR1</strain>
    </source>
</reference>
<organism evidence="1 2">
    <name type="scientific">Microvirga thermotolerans</name>
    <dbReference type="NCBI Taxonomy" id="2651334"/>
    <lineage>
        <taxon>Bacteria</taxon>
        <taxon>Pseudomonadati</taxon>
        <taxon>Pseudomonadota</taxon>
        <taxon>Alphaproteobacteria</taxon>
        <taxon>Hyphomicrobiales</taxon>
        <taxon>Methylobacteriaceae</taxon>
        <taxon>Microvirga</taxon>
    </lineage>
</organism>
<dbReference type="SUPFAM" id="SSF48239">
    <property type="entry name" value="Terpenoid cyclases/Protein prenyltransferases"/>
    <property type="match status" value="1"/>
</dbReference>
<dbReference type="EMBL" id="CP045423">
    <property type="protein sequence ID" value="QFU18214.1"/>
    <property type="molecule type" value="Genomic_DNA"/>
</dbReference>
<dbReference type="KEGG" id="mico:GDR74_17535"/>
<protein>
    <submittedName>
        <fullName evidence="1">Uncharacterized protein</fullName>
    </submittedName>
</protein>
<accession>A0A5P9K687</accession>
<dbReference type="AlphaFoldDB" id="A0A5P9K687"/>
<evidence type="ECO:0000313" key="2">
    <source>
        <dbReference type="Proteomes" id="UP000325614"/>
    </source>
</evidence>
<gene>
    <name evidence="1" type="ORF">GDR74_17535</name>
</gene>
<name>A0A5P9K687_9HYPH</name>